<feature type="transmembrane region" description="Helical" evidence="1">
    <location>
        <begin position="15"/>
        <end position="38"/>
    </location>
</feature>
<name>A0A2H5F0N9_9RHOB</name>
<dbReference type="OrthoDB" id="9816293at2"/>
<dbReference type="KEGG" id="pzh:CX676_13720"/>
<dbReference type="GO" id="GO:0005886">
    <property type="term" value="C:plasma membrane"/>
    <property type="evidence" value="ECO:0007669"/>
    <property type="project" value="TreeGrafter"/>
</dbReference>
<reference evidence="2 3" key="1">
    <citation type="journal article" date="2013" name="Antonie Van Leeuwenhoek">
        <title>Paracoccus zhejiangensis sp. nov., isolated from activated sludge in wastewater-treatment system.</title>
        <authorList>
            <person name="Wu Z.G."/>
            <person name="Zhang D.F."/>
            <person name="Liu Y.L."/>
            <person name="Wang F."/>
            <person name="Jiang X."/>
            <person name="Li C."/>
            <person name="Li S.P."/>
            <person name="Hong Q."/>
            <person name="Li W.J."/>
        </authorList>
    </citation>
    <scope>NUCLEOTIDE SEQUENCE [LARGE SCALE GENOMIC DNA]</scope>
    <source>
        <strain evidence="2 3">J6</strain>
    </source>
</reference>
<dbReference type="AlphaFoldDB" id="A0A2H5F0N9"/>
<dbReference type="EMBL" id="CP025430">
    <property type="protein sequence ID" value="AUH65100.1"/>
    <property type="molecule type" value="Genomic_DNA"/>
</dbReference>
<protein>
    <submittedName>
        <fullName evidence="2">DUF454 domain-containing protein</fullName>
    </submittedName>
</protein>
<dbReference type="PIRSF" id="PIRSF016789">
    <property type="entry name" value="DUF454"/>
    <property type="match status" value="1"/>
</dbReference>
<feature type="transmembrane region" description="Helical" evidence="1">
    <location>
        <begin position="96"/>
        <end position="113"/>
    </location>
</feature>
<gene>
    <name evidence="2" type="ORF">CX676_13720</name>
</gene>
<keyword evidence="1" id="KW-0812">Transmembrane</keyword>
<keyword evidence="1" id="KW-0472">Membrane</keyword>
<feature type="transmembrane region" description="Helical" evidence="1">
    <location>
        <begin position="71"/>
        <end position="90"/>
    </location>
</feature>
<evidence type="ECO:0000256" key="1">
    <source>
        <dbReference type="SAM" id="Phobius"/>
    </source>
</evidence>
<dbReference type="PANTHER" id="PTHR35813:SF1">
    <property type="entry name" value="INNER MEMBRANE PROTEIN YBAN"/>
    <property type="match status" value="1"/>
</dbReference>
<organism evidence="2 3">
    <name type="scientific">Paracoccus zhejiangensis</name>
    <dbReference type="NCBI Taxonomy" id="1077935"/>
    <lineage>
        <taxon>Bacteria</taxon>
        <taxon>Pseudomonadati</taxon>
        <taxon>Pseudomonadota</taxon>
        <taxon>Alphaproteobacteria</taxon>
        <taxon>Rhodobacterales</taxon>
        <taxon>Paracoccaceae</taxon>
        <taxon>Paracoccus</taxon>
    </lineage>
</organism>
<dbReference type="RefSeq" id="WP_101753127.1">
    <property type="nucleotide sequence ID" value="NZ_CP025430.1"/>
</dbReference>
<keyword evidence="3" id="KW-1185">Reference proteome</keyword>
<evidence type="ECO:0000313" key="3">
    <source>
        <dbReference type="Proteomes" id="UP000234530"/>
    </source>
</evidence>
<proteinExistence type="predicted"/>
<accession>A0A2H5F0N9</accession>
<dbReference type="InterPro" id="IPR007401">
    <property type="entry name" value="DUF454"/>
</dbReference>
<dbReference type="Pfam" id="PF04304">
    <property type="entry name" value="DUF454"/>
    <property type="match status" value="1"/>
</dbReference>
<dbReference type="PANTHER" id="PTHR35813">
    <property type="entry name" value="INNER MEMBRANE PROTEIN YBAN"/>
    <property type="match status" value="1"/>
</dbReference>
<dbReference type="Proteomes" id="UP000234530">
    <property type="component" value="Chromosome"/>
</dbReference>
<sequence length="117" mass="12815">MKMLWLGIGWFSTGLGVIGLALPVVPTVPFLLVAAWAFSRSSPRLREKIRNHPKYGPAVRAWQERGAVSRLAKLWAVTAMSFGVGLSWWLGIDPRLVLAQAVICTSIAAYVVTRPSV</sequence>
<keyword evidence="1" id="KW-1133">Transmembrane helix</keyword>
<evidence type="ECO:0000313" key="2">
    <source>
        <dbReference type="EMBL" id="AUH65100.1"/>
    </source>
</evidence>